<dbReference type="RefSeq" id="WP_310770822.1">
    <property type="nucleotide sequence ID" value="NZ_CP134050.1"/>
</dbReference>
<keyword evidence="4" id="KW-1185">Reference proteome</keyword>
<protein>
    <submittedName>
        <fullName evidence="3">DJ-1/PfpI family protein</fullName>
    </submittedName>
</protein>
<feature type="transmembrane region" description="Helical" evidence="1">
    <location>
        <begin position="421"/>
        <end position="439"/>
    </location>
</feature>
<keyword evidence="1" id="KW-0812">Transmembrane</keyword>
<evidence type="ECO:0000313" key="4">
    <source>
        <dbReference type="Proteomes" id="UP001256827"/>
    </source>
</evidence>
<dbReference type="InterPro" id="IPR002818">
    <property type="entry name" value="DJ-1/PfpI"/>
</dbReference>
<dbReference type="Gene3D" id="3.40.50.880">
    <property type="match status" value="2"/>
</dbReference>
<feature type="domain" description="DJ-1/PfpI" evidence="2">
    <location>
        <begin position="60"/>
        <end position="224"/>
    </location>
</feature>
<sequence length="464" mass="51617">MKVFLRIVVYVMTFVILFGGIGAFGYHRSKQEYWLPVRQAPMPALQGVSVPAHDPKKPTVAVLLSNSTTEVFDFMVPYEMFAMTESYNVYAVAPDKNVKSLSGGLDLMPHYSIDELDRLLGKSPDLIVIPAMPIVDEAKYKPVRAWIQKHSDTKLLSICAGALNLADTGLLKGKEATTDWKSFGFHEIDSYPETKWRRDVRYVADGNIVASAALTSGIDAVLYVISQQLGEPMAEKIAKEMNYPSYHFVKNPKADPYYLDAAEWIYTFNLAFQWNQKSAGVWLYNGMDDGALATIFDTYAASGTTKVHTISDAKQPVVTKYHLNLVARYQMSNAPKLDRMFVPGVEAESLAAKDVKQWNATGNNVVPAFIHSGSAARFIFDAPLEDLARQEDVLTAKYGAKRLEYRAANLNFEGRPFSYEAFGIPVLLCAAAWLTAFYLDRRFIRKGKACTSASIRSAALSKEG</sequence>
<dbReference type="InterPro" id="IPR029062">
    <property type="entry name" value="Class_I_gatase-like"/>
</dbReference>
<dbReference type="Pfam" id="PF01965">
    <property type="entry name" value="DJ-1_PfpI"/>
    <property type="match status" value="1"/>
</dbReference>
<keyword evidence="1" id="KW-1133">Transmembrane helix</keyword>
<dbReference type="PANTHER" id="PTHR43130">
    <property type="entry name" value="ARAC-FAMILY TRANSCRIPTIONAL REGULATOR"/>
    <property type="match status" value="1"/>
</dbReference>
<dbReference type="PANTHER" id="PTHR43130:SF3">
    <property type="entry name" value="HTH-TYPE TRANSCRIPTIONAL REGULATOR RV1931C"/>
    <property type="match status" value="1"/>
</dbReference>
<proteinExistence type="predicted"/>
<dbReference type="InterPro" id="IPR052158">
    <property type="entry name" value="INH-QAR"/>
</dbReference>
<keyword evidence="1" id="KW-0472">Membrane</keyword>
<dbReference type="EMBL" id="CP134050">
    <property type="protein sequence ID" value="WNC16294.1"/>
    <property type="molecule type" value="Genomic_DNA"/>
</dbReference>
<evidence type="ECO:0000259" key="2">
    <source>
        <dbReference type="Pfam" id="PF01965"/>
    </source>
</evidence>
<dbReference type="Proteomes" id="UP001256827">
    <property type="component" value="Chromosome"/>
</dbReference>
<feature type="transmembrane region" description="Helical" evidence="1">
    <location>
        <begin position="7"/>
        <end position="26"/>
    </location>
</feature>
<gene>
    <name evidence="3" type="ORF">RGB73_08250</name>
</gene>
<dbReference type="SUPFAM" id="SSF52317">
    <property type="entry name" value="Class I glutamine amidotransferase-like"/>
    <property type="match status" value="1"/>
</dbReference>
<accession>A0ABY9T8T8</accession>
<organism evidence="3 4">
    <name type="scientific">Brevibacillus brevis</name>
    <name type="common">Bacillus brevis</name>
    <dbReference type="NCBI Taxonomy" id="1393"/>
    <lineage>
        <taxon>Bacteria</taxon>
        <taxon>Bacillati</taxon>
        <taxon>Bacillota</taxon>
        <taxon>Bacilli</taxon>
        <taxon>Bacillales</taxon>
        <taxon>Paenibacillaceae</taxon>
        <taxon>Brevibacillus</taxon>
    </lineage>
</organism>
<reference evidence="3 4" key="1">
    <citation type="submission" date="2023-09" db="EMBL/GenBank/DDBJ databases">
        <title>Complete Genome and Methylome dissection of Bacillus brevis NEB573 original source of BbsI restriction endonuclease.</title>
        <authorList>
            <person name="Fomenkov A."/>
            <person name="Roberts R.D."/>
        </authorList>
    </citation>
    <scope>NUCLEOTIDE SEQUENCE [LARGE SCALE GENOMIC DNA]</scope>
    <source>
        <strain evidence="3 4">NEB573</strain>
    </source>
</reference>
<evidence type="ECO:0000256" key="1">
    <source>
        <dbReference type="SAM" id="Phobius"/>
    </source>
</evidence>
<evidence type="ECO:0000313" key="3">
    <source>
        <dbReference type="EMBL" id="WNC16294.1"/>
    </source>
</evidence>
<name>A0ABY9T8T8_BREBE</name>